<name>A0AAV9ZYD3_9AGAR</name>
<protein>
    <submittedName>
        <fullName evidence="1">Uncharacterized protein</fullName>
    </submittedName>
</protein>
<evidence type="ECO:0000313" key="1">
    <source>
        <dbReference type="EMBL" id="KAK6996081.1"/>
    </source>
</evidence>
<dbReference type="Proteomes" id="UP001362999">
    <property type="component" value="Unassembled WGS sequence"/>
</dbReference>
<evidence type="ECO:0000313" key="2">
    <source>
        <dbReference type="Proteomes" id="UP001362999"/>
    </source>
</evidence>
<dbReference type="EMBL" id="JAWWNJ010000099">
    <property type="protein sequence ID" value="KAK6996081.1"/>
    <property type="molecule type" value="Genomic_DNA"/>
</dbReference>
<dbReference type="AlphaFoldDB" id="A0AAV9ZYD3"/>
<organism evidence="1 2">
    <name type="scientific">Favolaschia claudopus</name>
    <dbReference type="NCBI Taxonomy" id="2862362"/>
    <lineage>
        <taxon>Eukaryota</taxon>
        <taxon>Fungi</taxon>
        <taxon>Dikarya</taxon>
        <taxon>Basidiomycota</taxon>
        <taxon>Agaricomycotina</taxon>
        <taxon>Agaricomycetes</taxon>
        <taxon>Agaricomycetidae</taxon>
        <taxon>Agaricales</taxon>
        <taxon>Marasmiineae</taxon>
        <taxon>Mycenaceae</taxon>
        <taxon>Favolaschia</taxon>
    </lineage>
</organism>
<keyword evidence="2" id="KW-1185">Reference proteome</keyword>
<sequence length="173" mass="19247">MVFTHNWGVPGIDIQPPVSREGHAPSFVPLAWAALRFGPMGLYELRRRLGVPQEAGIFQRFRQQFNNADVAWFSGGLSIDGKHIPVRPGFFTDFDDLRKALPSGVAGYEARKDLNAKLQLALFDMATLWDRSFGGTTMVIHIDGTTVPNTPALPEYLRASVYLPPRFLSLHPA</sequence>
<gene>
    <name evidence="1" type="ORF">R3P38DRAFT_2566108</name>
</gene>
<proteinExistence type="predicted"/>
<comment type="caution">
    <text evidence="1">The sequence shown here is derived from an EMBL/GenBank/DDBJ whole genome shotgun (WGS) entry which is preliminary data.</text>
</comment>
<accession>A0AAV9ZYD3</accession>
<reference evidence="1 2" key="1">
    <citation type="journal article" date="2024" name="J Genomics">
        <title>Draft genome sequencing and assembly of Favolaschia claudopus CIRM-BRFM 2984 isolated from oak limbs.</title>
        <authorList>
            <person name="Navarro D."/>
            <person name="Drula E."/>
            <person name="Chaduli D."/>
            <person name="Cazenave R."/>
            <person name="Ahrendt S."/>
            <person name="Wang J."/>
            <person name="Lipzen A."/>
            <person name="Daum C."/>
            <person name="Barry K."/>
            <person name="Grigoriev I.V."/>
            <person name="Favel A."/>
            <person name="Rosso M.N."/>
            <person name="Martin F."/>
        </authorList>
    </citation>
    <scope>NUCLEOTIDE SEQUENCE [LARGE SCALE GENOMIC DNA]</scope>
    <source>
        <strain evidence="1 2">CIRM-BRFM 2984</strain>
    </source>
</reference>